<proteinExistence type="predicted"/>
<name>A0ABR1EIX8_NECAM</name>
<protein>
    <submittedName>
        <fullName evidence="1">Uncharacterized protein</fullName>
    </submittedName>
</protein>
<accession>A0ABR1EIX8</accession>
<dbReference type="InterPro" id="IPR036691">
    <property type="entry name" value="Endo/exonu/phosph_ase_sf"/>
</dbReference>
<gene>
    <name evidence="1" type="primary">Necator_chrX.g23546</name>
    <name evidence="1" type="ORF">RB195_023382</name>
</gene>
<organism evidence="1 2">
    <name type="scientific">Necator americanus</name>
    <name type="common">Human hookworm</name>
    <dbReference type="NCBI Taxonomy" id="51031"/>
    <lineage>
        <taxon>Eukaryota</taxon>
        <taxon>Metazoa</taxon>
        <taxon>Ecdysozoa</taxon>
        <taxon>Nematoda</taxon>
        <taxon>Chromadorea</taxon>
        <taxon>Rhabditida</taxon>
        <taxon>Rhabditina</taxon>
        <taxon>Rhabditomorpha</taxon>
        <taxon>Strongyloidea</taxon>
        <taxon>Ancylostomatidae</taxon>
        <taxon>Bunostominae</taxon>
        <taxon>Necator</taxon>
    </lineage>
</organism>
<keyword evidence="2" id="KW-1185">Reference proteome</keyword>
<sequence>METLATTIRFVTLNCRTLSSELQQAALSRVLRYLCVLFAAVQETRMTDRPVINIQNYTIYCGHVDENKVSGCAIAVRNDYKNQMEEFGSASSGCAFLRLRDC</sequence>
<dbReference type="EMBL" id="JAVFWL010000006">
    <property type="protein sequence ID" value="KAK6762636.1"/>
    <property type="molecule type" value="Genomic_DNA"/>
</dbReference>
<dbReference type="Proteomes" id="UP001303046">
    <property type="component" value="Unassembled WGS sequence"/>
</dbReference>
<evidence type="ECO:0000313" key="2">
    <source>
        <dbReference type="Proteomes" id="UP001303046"/>
    </source>
</evidence>
<dbReference type="Gene3D" id="3.60.10.10">
    <property type="entry name" value="Endonuclease/exonuclease/phosphatase"/>
    <property type="match status" value="1"/>
</dbReference>
<evidence type="ECO:0000313" key="1">
    <source>
        <dbReference type="EMBL" id="KAK6762636.1"/>
    </source>
</evidence>
<comment type="caution">
    <text evidence="1">The sequence shown here is derived from an EMBL/GenBank/DDBJ whole genome shotgun (WGS) entry which is preliminary data.</text>
</comment>
<reference evidence="1 2" key="1">
    <citation type="submission" date="2023-08" db="EMBL/GenBank/DDBJ databases">
        <title>A Necator americanus chromosomal reference genome.</title>
        <authorList>
            <person name="Ilik V."/>
            <person name="Petrzelkova K.J."/>
            <person name="Pardy F."/>
            <person name="Fuh T."/>
            <person name="Niatou-Singa F.S."/>
            <person name="Gouil Q."/>
            <person name="Baker L."/>
            <person name="Ritchie M.E."/>
            <person name="Jex A.R."/>
            <person name="Gazzola D."/>
            <person name="Li H."/>
            <person name="Toshio Fujiwara R."/>
            <person name="Zhan B."/>
            <person name="Aroian R.V."/>
            <person name="Pafco B."/>
            <person name="Schwarz E.M."/>
        </authorList>
    </citation>
    <scope>NUCLEOTIDE SEQUENCE [LARGE SCALE GENOMIC DNA]</scope>
    <source>
        <strain evidence="1 2">Aroian</strain>
        <tissue evidence="1">Whole animal</tissue>
    </source>
</reference>
<dbReference type="SUPFAM" id="SSF56219">
    <property type="entry name" value="DNase I-like"/>
    <property type="match status" value="1"/>
</dbReference>